<dbReference type="STRING" id="50429.A0A2B4SVY9"/>
<dbReference type="Proteomes" id="UP000225706">
    <property type="component" value="Unassembled WGS sequence"/>
</dbReference>
<dbReference type="InterPro" id="IPR011989">
    <property type="entry name" value="ARM-like"/>
</dbReference>
<keyword evidence="3" id="KW-1185">Reference proteome</keyword>
<protein>
    <submittedName>
        <fullName evidence="2">Protein unc-79-like</fullName>
    </submittedName>
</protein>
<dbReference type="InterPro" id="IPR024855">
    <property type="entry name" value="UNC79"/>
</dbReference>
<feature type="compositionally biased region" description="Polar residues" evidence="1">
    <location>
        <begin position="1145"/>
        <end position="1159"/>
    </location>
</feature>
<feature type="compositionally biased region" description="Low complexity" evidence="1">
    <location>
        <begin position="1220"/>
        <end position="1232"/>
    </location>
</feature>
<gene>
    <name evidence="2" type="primary">Unc79</name>
    <name evidence="2" type="ORF">AWC38_SpisGene2363</name>
</gene>
<dbReference type="SUPFAM" id="SSF48371">
    <property type="entry name" value="ARM repeat"/>
    <property type="match status" value="1"/>
</dbReference>
<feature type="region of interest" description="Disordered" evidence="1">
    <location>
        <begin position="1217"/>
        <end position="1242"/>
    </location>
</feature>
<accession>A0A2B4SVY9</accession>
<feature type="region of interest" description="Disordered" evidence="1">
    <location>
        <begin position="1673"/>
        <end position="1715"/>
    </location>
</feature>
<feature type="compositionally biased region" description="Basic and acidic residues" evidence="1">
    <location>
        <begin position="1526"/>
        <end position="1540"/>
    </location>
</feature>
<organism evidence="2 3">
    <name type="scientific">Stylophora pistillata</name>
    <name type="common">Smooth cauliflower coral</name>
    <dbReference type="NCBI Taxonomy" id="50429"/>
    <lineage>
        <taxon>Eukaryota</taxon>
        <taxon>Metazoa</taxon>
        <taxon>Cnidaria</taxon>
        <taxon>Anthozoa</taxon>
        <taxon>Hexacorallia</taxon>
        <taxon>Scleractinia</taxon>
        <taxon>Astrocoeniina</taxon>
        <taxon>Pocilloporidae</taxon>
        <taxon>Stylophora</taxon>
    </lineage>
</organism>
<dbReference type="Gene3D" id="1.25.10.10">
    <property type="entry name" value="Leucine-rich Repeat Variant"/>
    <property type="match status" value="1"/>
</dbReference>
<evidence type="ECO:0000256" key="1">
    <source>
        <dbReference type="SAM" id="MobiDB-lite"/>
    </source>
</evidence>
<evidence type="ECO:0000313" key="2">
    <source>
        <dbReference type="EMBL" id="PFX32712.1"/>
    </source>
</evidence>
<comment type="caution">
    <text evidence="2">The sequence shown here is derived from an EMBL/GenBank/DDBJ whole genome shotgun (WGS) entry which is preliminary data.</text>
</comment>
<dbReference type="InterPro" id="IPR016024">
    <property type="entry name" value="ARM-type_fold"/>
</dbReference>
<feature type="compositionally biased region" description="Basic and acidic residues" evidence="1">
    <location>
        <begin position="1553"/>
        <end position="1579"/>
    </location>
</feature>
<dbReference type="Pfam" id="PF14776">
    <property type="entry name" value="UNC-79"/>
    <property type="match status" value="1"/>
</dbReference>
<name>A0A2B4SVY9_STYPI</name>
<dbReference type="EMBL" id="LSMT01000019">
    <property type="protein sequence ID" value="PFX32712.1"/>
    <property type="molecule type" value="Genomic_DNA"/>
</dbReference>
<reference evidence="3" key="1">
    <citation type="journal article" date="2017" name="bioRxiv">
        <title>Comparative analysis of the genomes of Stylophora pistillata and Acropora digitifera provides evidence for extensive differences between species of corals.</title>
        <authorList>
            <person name="Voolstra C.R."/>
            <person name="Li Y."/>
            <person name="Liew Y.J."/>
            <person name="Baumgarten S."/>
            <person name="Zoccola D."/>
            <person name="Flot J.-F."/>
            <person name="Tambutte S."/>
            <person name="Allemand D."/>
            <person name="Aranda M."/>
        </authorList>
    </citation>
    <scope>NUCLEOTIDE SEQUENCE [LARGE SCALE GENOMIC DNA]</scope>
</reference>
<feature type="compositionally biased region" description="Polar residues" evidence="1">
    <location>
        <begin position="1513"/>
        <end position="1525"/>
    </location>
</feature>
<dbReference type="OrthoDB" id="6021782at2759"/>
<sequence>MSRHLKSTRADQFNAKVHGLKEIFNRLDRRTYPLPTGNDVANYLKWFQQTLQSLVKETRPVLTEDKHSFDRHQYPSMDYTGLYKALEKIVNVVPVVEIGVEAFADSVLSIMASLVPFLKKEDLNAMPMGLAMTLSIWPPQTHNHIIKLLAGYILPILLDVLEPDEGGLCYASLSCPALIMSILQYCPDCKQHAQFVETLMRFKSDVCVDILAVLAYGPQPIINSAGQVLLHYYPLKDVGGADDWQFVYEPWHPPNCQNQECTVPRKNTPTTICLDASFASAQCGCSPPVFICQKCTEVAARDIPEEKLLVKIIQPMGKMRTTCETKECKGQGKPCSVMCFSYGCVKDNRLRPLTMCQACHANYHSTGDGYHHVTQNLFPDPWTLQGPDQAYPSEAVIRLLGEAQPCQKTRNEAMGLVQSKLEEDEFEDDVDNDINNRRMLSRLGVWLLVGVCSEPARCESMERLGRLVSMVLSWIETASTLRRDYVGELLKRLTSQYVCRWLTQVRDNKFDLLCACLSPDPPGYVRVGGCWDTMSSKERQHMEGLHRLCCAIPHNIVTSEIWDVVMPQWMEAIKADVQPEELGRFKVLLTKIFDPLLTPHKLTPEITLGFIKKALESAVPRHQVEALTWLQILSQLDIIIPLEMLLSIFIKVVQNSSEFSEGVTTMFPFPTFTVQSPMTPTAEGSLISTPVSGVLSELGELSSNLSCFIMELDLLVKQVNIQYIRDKHVPNSSEREHIKKLLECMLDLSWAGSHGDHSTVCDMCNMTDIWFKLAHMLLETVFPEGVALPEDDVLSHVTYGGLFKSSVSSSKGISNRSLSSNKSQVETIEEEVFTVTKQDLPDVTDSYQGDNDPEPANVTSEADTPSELSENVISFAAMRSMSAGIGSWRSATSNSNWGAVCDNFPQLNLLLGFLKELPRQEDHNVQLSILRCLKVLVLRGDYMRIAMNADADFLAYLQEIFFIPNIWELLQAEHSEMSHLCVQILLHCICLPFGAEKLCDQVESAFSDDDWRERSSAVEKIAIIARFLEKEHVKSNNITMSALAHCFTYLVGAVEDMCTPVHLRAVYMLGTIRAGSLKVLYKCIEHQYDAVPRDRLLLIHTCRILHRILPLHTPLCGKFFISRFKHLLIENAEFVSLGSPRGRNASGTAAMSTSPSSEASVDGGNDSARKIAPVLRSQPSTRSLMARSGLGQLRRTSSSFRCSYTFRFPGERVSYNRQVSTGSEGKKSSSGGRQRRTGGFVNQSVSIDISDRMFLGGRIQSNLPTVQEEDNESSRQSVSSTDSSFSQLLSVGQEGSSMEAEATHQLVTLVMDFLSYPGANRGGERSEFVRTESYEVFQMSHYLGVLMGYDIKVGEFTGNPRRLRLFPVFHAYMAGIVQVLDQNQEWGNELLNLTLQLLLFCAAPKPQKRTHVPEFSLVRVPQDMRQTWLMACLIILYKYPFHADSHKRDTKNLIQVVINTLEAQNHVCKGPREGFPKRASMASIFGESFSVGPGDASIRSDPPGSPLRRQNTDRQMSLPVSVTSNKSRDDENKDKRHAERQISSPSAFNTGKFPEKIEDEKDKDEKLSETNHDLRRLPETDLNEFGGVSSSERHLSSSSSTQDMSAYTGGAFRSIPASRREEDKAGGEGTPGTEDKGRKARPLSWRVRRNTGSKQSFFNFSLRSKKSTHLNVSTESTCSRETRDVNWSRPGSVESSTWTNSVENRKGSKSKLLPSHSTRSFDRVLEGTIYKDPFEGDLELDSCPECGTSLEQFDEETLNLCIVVLSTFAHQSPSMAMPFLLRMLECVARKCVHPMFAWQEKSNLLIPGSIREVAKQFLRCVLIKLAPNGIFSELFRSSLKDVTLLKAVAIALNDFSSFDQMSPIAYLLEDVLGSRTLSDRVLALLSNMDTYFQFASREPTSAWESQLSHFEALFRKLPSVLQENSDVTPTFRVMTAILNAASSSFKMLLPSFAQLISYAINKCSFQLQDLLELCVKCTETFPKERNKLFLTRAVVLVLVHAVKFRSSLPDTNLQSVLQFVAVDAGSRISFGSESDNAPYDLPFGSRTRALDCVRQYIGEAVEFIRDWNFTARSSKENRQLSEPNLHQTTLPIDLKASVSQLVALELTKHTEDSKMHNKALAWLKSPPTATQLGRQELLDCVTHMRMLAWLLHGSLSHFVHCRNTHVNCHPVKFEENTQIADYVLIILFSFAEQLKEPLSKSALYHAFNVCELWTLYCDQTKSPGESSTHAASIVMEFWGKVTPGILHLLTQAKELTQTVSHHFLNLLEALQECNSTPLPKLYPMWYPILTYCFSQKQSDAAHARLRKAQSRKRIIKDTKSALTKWLKQLQFKMALAEQSPDNSLFNSI</sequence>
<evidence type="ECO:0000313" key="3">
    <source>
        <dbReference type="Proteomes" id="UP000225706"/>
    </source>
</evidence>
<feature type="region of interest" description="Disordered" evidence="1">
    <location>
        <begin position="1492"/>
        <end position="1648"/>
    </location>
</feature>
<feature type="region of interest" description="Disordered" evidence="1">
    <location>
        <begin position="1143"/>
        <end position="1167"/>
    </location>
</feature>
<feature type="compositionally biased region" description="Basic residues" evidence="1">
    <location>
        <begin position="1638"/>
        <end position="1648"/>
    </location>
</feature>
<proteinExistence type="predicted"/>
<feature type="compositionally biased region" description="Polar residues" evidence="1">
    <location>
        <begin position="1693"/>
        <end position="1702"/>
    </location>
</feature>
<dbReference type="PANTHER" id="PTHR21696">
    <property type="entry name" value="PROTEIN UNC-79 HOMOLOG"/>
    <property type="match status" value="1"/>
</dbReference>
<feature type="region of interest" description="Disordered" evidence="1">
    <location>
        <begin position="839"/>
        <end position="865"/>
    </location>
</feature>
<dbReference type="PANTHER" id="PTHR21696:SF2">
    <property type="entry name" value="PROTEIN UNC-79 HOMOLOG"/>
    <property type="match status" value="1"/>
</dbReference>